<dbReference type="Proteomes" id="UP001595818">
    <property type="component" value="Unassembled WGS sequence"/>
</dbReference>
<gene>
    <name evidence="2" type="ORF">ACFPFU_15075</name>
</gene>
<accession>A0ABV9T2Y2</accession>
<protein>
    <submittedName>
        <fullName evidence="2">DUF2784 domain-containing protein</fullName>
    </submittedName>
</protein>
<reference evidence="3" key="1">
    <citation type="journal article" date="2019" name="Int. J. Syst. Evol. Microbiol.">
        <title>The Global Catalogue of Microorganisms (GCM) 10K type strain sequencing project: providing services to taxonomists for standard genome sequencing and annotation.</title>
        <authorList>
            <consortium name="The Broad Institute Genomics Platform"/>
            <consortium name="The Broad Institute Genome Sequencing Center for Infectious Disease"/>
            <person name="Wu L."/>
            <person name="Ma J."/>
        </authorList>
    </citation>
    <scope>NUCLEOTIDE SEQUENCE [LARGE SCALE GENOMIC DNA]</scope>
    <source>
        <strain evidence="3">CGMCC 4.7466</strain>
    </source>
</reference>
<keyword evidence="1" id="KW-1133">Transmembrane helix</keyword>
<dbReference type="RefSeq" id="WP_377065599.1">
    <property type="nucleotide sequence ID" value="NZ_JBHSJJ010000008.1"/>
</dbReference>
<proteinExistence type="predicted"/>
<keyword evidence="1" id="KW-0472">Membrane</keyword>
<keyword evidence="3" id="KW-1185">Reference proteome</keyword>
<feature type="transmembrane region" description="Helical" evidence="1">
    <location>
        <begin position="100"/>
        <end position="121"/>
    </location>
</feature>
<evidence type="ECO:0000256" key="1">
    <source>
        <dbReference type="SAM" id="Phobius"/>
    </source>
</evidence>
<name>A0ABV9T2Y2_9BACT</name>
<dbReference type="Pfam" id="PF10861">
    <property type="entry name" value="DUF2784"/>
    <property type="match status" value="1"/>
</dbReference>
<feature type="transmembrane region" description="Helical" evidence="1">
    <location>
        <begin position="12"/>
        <end position="30"/>
    </location>
</feature>
<feature type="transmembrane region" description="Helical" evidence="1">
    <location>
        <begin position="37"/>
        <end position="58"/>
    </location>
</feature>
<keyword evidence="1" id="KW-0812">Transmembrane</keyword>
<evidence type="ECO:0000313" key="2">
    <source>
        <dbReference type="EMBL" id="MFC4873019.1"/>
    </source>
</evidence>
<comment type="caution">
    <text evidence="2">The sequence shown here is derived from an EMBL/GenBank/DDBJ whole genome shotgun (WGS) entry which is preliminary data.</text>
</comment>
<evidence type="ECO:0000313" key="3">
    <source>
        <dbReference type="Proteomes" id="UP001595818"/>
    </source>
</evidence>
<dbReference type="InterPro" id="IPR021218">
    <property type="entry name" value="DUF2784"/>
</dbReference>
<sequence length="129" mass="15206">MEHQGLLKLVDNFFVVFHTALILFNLFAWMWKPLQKWHFVTITLTFASWIILGIWYGWGYCFLTDWHWDVLRELGETDLPSSYISYLMERLFGLQFPDTWVDAVTAGLAVIVLIASIKVNFFSKNSQKH</sequence>
<dbReference type="EMBL" id="JBHSJJ010000008">
    <property type="protein sequence ID" value="MFC4873019.1"/>
    <property type="molecule type" value="Genomic_DNA"/>
</dbReference>
<organism evidence="2 3">
    <name type="scientific">Negadavirga shengliensis</name>
    <dbReference type="NCBI Taxonomy" id="1389218"/>
    <lineage>
        <taxon>Bacteria</taxon>
        <taxon>Pseudomonadati</taxon>
        <taxon>Bacteroidota</taxon>
        <taxon>Cytophagia</taxon>
        <taxon>Cytophagales</taxon>
        <taxon>Cyclobacteriaceae</taxon>
        <taxon>Negadavirga</taxon>
    </lineage>
</organism>